<dbReference type="GO" id="GO:0030288">
    <property type="term" value="C:outer membrane-bounded periplasmic space"/>
    <property type="evidence" value="ECO:0007669"/>
    <property type="project" value="TreeGrafter"/>
</dbReference>
<proteinExistence type="predicted"/>
<dbReference type="GO" id="GO:0009253">
    <property type="term" value="P:peptidoglycan catabolic process"/>
    <property type="evidence" value="ECO:0007669"/>
    <property type="project" value="InterPro"/>
</dbReference>
<dbReference type="OrthoDB" id="9806267at2"/>
<keyword evidence="7" id="KW-1185">Reference proteome</keyword>
<organism evidence="6 7">
    <name type="scientific">Paracoccus salipaludis</name>
    <dbReference type="NCBI Taxonomy" id="2032623"/>
    <lineage>
        <taxon>Bacteria</taxon>
        <taxon>Pseudomonadati</taxon>
        <taxon>Pseudomonadota</taxon>
        <taxon>Alphaproteobacteria</taxon>
        <taxon>Rhodobacterales</taxon>
        <taxon>Paracoccaceae</taxon>
        <taxon>Paracoccus</taxon>
    </lineage>
</organism>
<dbReference type="EMBL" id="NSJZ01000002">
    <property type="protein sequence ID" value="PAU98179.1"/>
    <property type="molecule type" value="Genomic_DNA"/>
</dbReference>
<gene>
    <name evidence="6" type="ORF">CK240_03025</name>
</gene>
<keyword evidence="3" id="KW-0378">Hydrolase</keyword>
<dbReference type="EC" id="3.5.1.28" evidence="2"/>
<evidence type="ECO:0000313" key="6">
    <source>
        <dbReference type="EMBL" id="PAU98179.1"/>
    </source>
</evidence>
<feature type="signal peptide" evidence="4">
    <location>
        <begin position="1"/>
        <end position="22"/>
    </location>
</feature>
<evidence type="ECO:0000259" key="5">
    <source>
        <dbReference type="SMART" id="SM00646"/>
    </source>
</evidence>
<dbReference type="InterPro" id="IPR002508">
    <property type="entry name" value="MurNAc-LAA_cat"/>
</dbReference>
<protein>
    <recommendedName>
        <fullName evidence="2">N-acetylmuramoyl-L-alanine amidase</fullName>
        <ecNumber evidence="2">3.5.1.28</ecNumber>
    </recommendedName>
</protein>
<dbReference type="InterPro" id="IPR050695">
    <property type="entry name" value="N-acetylmuramoyl_amidase_3"/>
</dbReference>
<dbReference type="SMART" id="SM00646">
    <property type="entry name" value="Ami_3"/>
    <property type="match status" value="1"/>
</dbReference>
<dbReference type="AlphaFoldDB" id="A0A2A2GMM8"/>
<name>A0A2A2GMM8_9RHOB</name>
<feature type="domain" description="MurNAc-LAA" evidence="5">
    <location>
        <begin position="229"/>
        <end position="384"/>
    </location>
</feature>
<evidence type="ECO:0000256" key="2">
    <source>
        <dbReference type="ARBA" id="ARBA00011901"/>
    </source>
</evidence>
<dbReference type="Proteomes" id="UP000218023">
    <property type="component" value="Unassembled WGS sequence"/>
</dbReference>
<accession>A0A2A2GMM8</accession>
<dbReference type="GO" id="GO:0008745">
    <property type="term" value="F:N-acetylmuramoyl-L-alanine amidase activity"/>
    <property type="evidence" value="ECO:0007669"/>
    <property type="project" value="UniProtKB-EC"/>
</dbReference>
<dbReference type="PANTHER" id="PTHR30404:SF0">
    <property type="entry name" value="N-ACETYLMURAMOYL-L-ALANINE AMIDASE AMIC"/>
    <property type="match status" value="1"/>
</dbReference>
<reference evidence="6 7" key="1">
    <citation type="submission" date="2017-09" db="EMBL/GenBank/DDBJ databases">
        <title>Paracoccus alkalisoli sp. nov., isolated from saline alkaline soil.</title>
        <authorList>
            <person name="Dong X."/>
            <person name="Zhang G."/>
        </authorList>
    </citation>
    <scope>NUCLEOTIDE SEQUENCE [LARGE SCALE GENOMIC DNA]</scope>
    <source>
        <strain evidence="6 7">WN007</strain>
    </source>
</reference>
<comment type="catalytic activity">
    <reaction evidence="1">
        <text>Hydrolyzes the link between N-acetylmuramoyl residues and L-amino acid residues in certain cell-wall glycopeptides.</text>
        <dbReference type="EC" id="3.5.1.28"/>
    </reaction>
</comment>
<dbReference type="Gene3D" id="3.40.630.40">
    <property type="entry name" value="Zn-dependent exopeptidases"/>
    <property type="match status" value="1"/>
</dbReference>
<dbReference type="Pfam" id="PF01520">
    <property type="entry name" value="Amidase_3"/>
    <property type="match status" value="1"/>
</dbReference>
<keyword evidence="4" id="KW-0732">Signal</keyword>
<evidence type="ECO:0000313" key="7">
    <source>
        <dbReference type="Proteomes" id="UP000218023"/>
    </source>
</evidence>
<dbReference type="CDD" id="cd02696">
    <property type="entry name" value="MurNAc-LAA"/>
    <property type="match status" value="1"/>
</dbReference>
<feature type="chain" id="PRO_5012629691" description="N-acetylmuramoyl-L-alanine amidase" evidence="4">
    <location>
        <begin position="23"/>
        <end position="401"/>
    </location>
</feature>
<evidence type="ECO:0000256" key="4">
    <source>
        <dbReference type="SAM" id="SignalP"/>
    </source>
</evidence>
<dbReference type="SUPFAM" id="SSF53187">
    <property type="entry name" value="Zn-dependent exopeptidases"/>
    <property type="match status" value="1"/>
</dbReference>
<comment type="caution">
    <text evidence="6">The sequence shown here is derived from an EMBL/GenBank/DDBJ whole genome shotgun (WGS) entry which is preliminary data.</text>
</comment>
<dbReference type="RefSeq" id="WP_095638864.1">
    <property type="nucleotide sequence ID" value="NZ_NSJZ01000002.1"/>
</dbReference>
<dbReference type="PANTHER" id="PTHR30404">
    <property type="entry name" value="N-ACETYLMURAMOYL-L-ALANINE AMIDASE"/>
    <property type="match status" value="1"/>
</dbReference>
<evidence type="ECO:0000256" key="1">
    <source>
        <dbReference type="ARBA" id="ARBA00001561"/>
    </source>
</evidence>
<evidence type="ECO:0000256" key="3">
    <source>
        <dbReference type="ARBA" id="ARBA00022801"/>
    </source>
</evidence>
<sequence length="401" mass="42612">MRRALRALALALLLAVPVQARAEALAEVDPARTTLGFLGRDRGRPRPLALTIGLDRPVPHSIAIIDGPPRLVVDLRDTRPPDIAAGDPLSLRWGAAPQGGARAILTLPGPMELMTARMGTATDPALTLQLVPVAPESFSPRTDTLTVLRGVPQPAPSVGGASGPGDDRLRVVLDPGHGGFDPGAQAGGITEAAVMLGFAREFAAALRAQGIEVVLTREDDRFIPLERRTTIARAKGADLFVSLHADALPEGEAAGATIYTWDGRSNDRAARQLALRHDRSDMLAGLDLSDTDEDVSRALMDLARIDTQPRSQDAARHLVAKLNEAGVVMHRTPVRGAAFSVLKSPDIPSLLIELGFLTHADDRANLFDPDWRERVAQALTRGILAWAADQHGQGTAQNAGP</sequence>